<organism evidence="2 3">
    <name type="scientific">Protopolystoma xenopodis</name>
    <dbReference type="NCBI Taxonomy" id="117903"/>
    <lineage>
        <taxon>Eukaryota</taxon>
        <taxon>Metazoa</taxon>
        <taxon>Spiralia</taxon>
        <taxon>Lophotrochozoa</taxon>
        <taxon>Platyhelminthes</taxon>
        <taxon>Monogenea</taxon>
        <taxon>Polyopisthocotylea</taxon>
        <taxon>Polystomatidea</taxon>
        <taxon>Polystomatidae</taxon>
        <taxon>Protopolystoma</taxon>
    </lineage>
</organism>
<keyword evidence="3" id="KW-1185">Reference proteome</keyword>
<feature type="region of interest" description="Disordered" evidence="1">
    <location>
        <begin position="127"/>
        <end position="189"/>
    </location>
</feature>
<dbReference type="AlphaFoldDB" id="A0A448WM59"/>
<reference evidence="2" key="1">
    <citation type="submission" date="2018-11" db="EMBL/GenBank/DDBJ databases">
        <authorList>
            <consortium name="Pathogen Informatics"/>
        </authorList>
    </citation>
    <scope>NUCLEOTIDE SEQUENCE</scope>
</reference>
<evidence type="ECO:0000313" key="2">
    <source>
        <dbReference type="EMBL" id="VEL15271.1"/>
    </source>
</evidence>
<proteinExistence type="predicted"/>
<gene>
    <name evidence="2" type="ORF">PXEA_LOCUS8711</name>
</gene>
<feature type="non-terminal residue" evidence="2">
    <location>
        <position position="189"/>
    </location>
</feature>
<feature type="compositionally biased region" description="Polar residues" evidence="1">
    <location>
        <begin position="161"/>
        <end position="172"/>
    </location>
</feature>
<dbReference type="EMBL" id="CAAALY010024011">
    <property type="protein sequence ID" value="VEL15271.1"/>
    <property type="molecule type" value="Genomic_DNA"/>
</dbReference>
<sequence length="189" mass="20476">MRFIGPQLSSPTSLTTCSNGLSEFARPDQSHQPRYINLPAASVGGQLGPTGQQTQPVRAGGLGGNMAFWHSSLPLALSSSLCLSPSSARTTKFGIGVSGCQETGQEEMQTSEAAEQTSRSRLAVMRSLSSPLGNLAEETQEERDPEDEMTPISRSRESRRLASNWTNETSRATLEPKEEEEEDDENDDD</sequence>
<accession>A0A448WM59</accession>
<dbReference type="Proteomes" id="UP000784294">
    <property type="component" value="Unassembled WGS sequence"/>
</dbReference>
<evidence type="ECO:0000313" key="3">
    <source>
        <dbReference type="Proteomes" id="UP000784294"/>
    </source>
</evidence>
<feature type="compositionally biased region" description="Acidic residues" evidence="1">
    <location>
        <begin position="177"/>
        <end position="189"/>
    </location>
</feature>
<comment type="caution">
    <text evidence="2">The sequence shown here is derived from an EMBL/GenBank/DDBJ whole genome shotgun (WGS) entry which is preliminary data.</text>
</comment>
<evidence type="ECO:0000256" key="1">
    <source>
        <dbReference type="SAM" id="MobiDB-lite"/>
    </source>
</evidence>
<name>A0A448WM59_9PLAT</name>
<protein>
    <submittedName>
        <fullName evidence="2">Uncharacterized protein</fullName>
    </submittedName>
</protein>
<feature type="compositionally biased region" description="Acidic residues" evidence="1">
    <location>
        <begin position="138"/>
        <end position="149"/>
    </location>
</feature>